<proteinExistence type="predicted"/>
<keyword evidence="1" id="KW-1133">Transmembrane helix</keyword>
<evidence type="ECO:0000313" key="3">
    <source>
        <dbReference type="Proteomes" id="UP001501788"/>
    </source>
</evidence>
<evidence type="ECO:0008006" key="4">
    <source>
        <dbReference type="Google" id="ProtNLM"/>
    </source>
</evidence>
<dbReference type="PROSITE" id="PS00409">
    <property type="entry name" value="PROKAR_NTER_METHYL"/>
    <property type="match status" value="1"/>
</dbReference>
<dbReference type="InterPro" id="IPR012902">
    <property type="entry name" value="N_methyl_site"/>
</dbReference>
<keyword evidence="1" id="KW-0472">Membrane</keyword>
<feature type="transmembrane region" description="Helical" evidence="1">
    <location>
        <begin position="20"/>
        <end position="40"/>
    </location>
</feature>
<reference evidence="3" key="1">
    <citation type="journal article" date="2019" name="Int. J. Syst. Evol. Microbiol.">
        <title>The Global Catalogue of Microorganisms (GCM) 10K type strain sequencing project: providing services to taxonomists for standard genome sequencing and annotation.</title>
        <authorList>
            <consortium name="The Broad Institute Genomics Platform"/>
            <consortium name="The Broad Institute Genome Sequencing Center for Infectious Disease"/>
            <person name="Wu L."/>
            <person name="Ma J."/>
        </authorList>
    </citation>
    <scope>NUCLEOTIDE SEQUENCE [LARGE SCALE GENOMIC DNA]</scope>
    <source>
        <strain evidence="3">JCM 31890</strain>
    </source>
</reference>
<evidence type="ECO:0000256" key="1">
    <source>
        <dbReference type="SAM" id="Phobius"/>
    </source>
</evidence>
<keyword evidence="3" id="KW-1185">Reference proteome</keyword>
<name>A0ABP8KXI4_9BURK</name>
<protein>
    <recommendedName>
        <fullName evidence="4">Prepilin-type N-terminal cleavage/methylation domain-containing protein</fullName>
    </recommendedName>
</protein>
<sequence>MKRVHHRPVPHIGQRGFSLLEVGIGLAATAVVGLLLWGVLPRQQALQDESRQQRVMTDVESAMLGFAQRQFRLPCPASDLQGREDCAAGATRGRLPWRDLGLGSETAVLQYGVGASSLLQPSASYVPNLPPAPSGYSAAGYSPITLVNGLDLCQTLRGQVASAGGALIDGAPFAWAVAHPGGNGQFDGANASGFDVPGKPQSVTPLYDDSVTAQSGAELAARLGCVQRLAEAQGRVRAAYASYDMYRLTDEFWQFRVYAHRVRETNVKFAAANLAFAVVDIANAVAGQITGAAITAAAGAGSGSSLVATGKLVVPIAVAVGAAGAAGYSLATAIIAEQKAEAQRLAAEQELTAAGSRYLVSYTQAVAADQKGLRP</sequence>
<dbReference type="Proteomes" id="UP001501788">
    <property type="component" value="Unassembled WGS sequence"/>
</dbReference>
<gene>
    <name evidence="2" type="ORF">GCM10023090_02730</name>
</gene>
<organism evidence="2 3">
    <name type="scientific">Acidovorax lacteus</name>
    <dbReference type="NCBI Taxonomy" id="1924988"/>
    <lineage>
        <taxon>Bacteria</taxon>
        <taxon>Pseudomonadati</taxon>
        <taxon>Pseudomonadota</taxon>
        <taxon>Betaproteobacteria</taxon>
        <taxon>Burkholderiales</taxon>
        <taxon>Comamonadaceae</taxon>
        <taxon>Acidovorax</taxon>
    </lineage>
</organism>
<accession>A0ABP8KXI4</accession>
<evidence type="ECO:0000313" key="2">
    <source>
        <dbReference type="EMBL" id="GAA4418158.1"/>
    </source>
</evidence>
<keyword evidence="1" id="KW-0812">Transmembrane</keyword>
<dbReference type="RefSeq" id="WP_345060480.1">
    <property type="nucleotide sequence ID" value="NZ_BAABEX010000003.1"/>
</dbReference>
<comment type="caution">
    <text evidence="2">The sequence shown here is derived from an EMBL/GenBank/DDBJ whole genome shotgun (WGS) entry which is preliminary data.</text>
</comment>
<dbReference type="EMBL" id="BAABEX010000003">
    <property type="protein sequence ID" value="GAA4418158.1"/>
    <property type="molecule type" value="Genomic_DNA"/>
</dbReference>